<organism evidence="7 8">
    <name type="scientific">Bordetella petrii</name>
    <dbReference type="NCBI Taxonomy" id="94624"/>
    <lineage>
        <taxon>Bacteria</taxon>
        <taxon>Pseudomonadati</taxon>
        <taxon>Pseudomonadota</taxon>
        <taxon>Betaproteobacteria</taxon>
        <taxon>Burkholderiales</taxon>
        <taxon>Alcaligenaceae</taxon>
        <taxon>Bordetella</taxon>
    </lineage>
</organism>
<evidence type="ECO:0000256" key="4">
    <source>
        <dbReference type="ARBA" id="ARBA00023136"/>
    </source>
</evidence>
<keyword evidence="3 5" id="KW-1133">Transmembrane helix</keyword>
<dbReference type="RefSeq" id="WP_289786638.1">
    <property type="nucleotide sequence ID" value="NZ_JAUDJE010000024.1"/>
</dbReference>
<evidence type="ECO:0000259" key="6">
    <source>
        <dbReference type="Pfam" id="PF13664"/>
    </source>
</evidence>
<feature type="transmembrane region" description="Helical" evidence="5">
    <location>
        <begin position="120"/>
        <end position="142"/>
    </location>
</feature>
<keyword evidence="8" id="KW-1185">Reference proteome</keyword>
<feature type="transmembrane region" description="Helical" evidence="5">
    <location>
        <begin position="81"/>
        <end position="100"/>
    </location>
</feature>
<gene>
    <name evidence="7" type="ORF">QUC21_21370</name>
</gene>
<dbReference type="EMBL" id="JAUDJE010000024">
    <property type="protein sequence ID" value="MDM9561600.1"/>
    <property type="molecule type" value="Genomic_DNA"/>
</dbReference>
<evidence type="ECO:0000256" key="5">
    <source>
        <dbReference type="SAM" id="Phobius"/>
    </source>
</evidence>
<name>A0ABT7W8S6_9BORD</name>
<keyword evidence="4 5" id="KW-0472">Membrane</keyword>
<proteinExistence type="predicted"/>
<reference evidence="7" key="1">
    <citation type="submission" date="2023-06" db="EMBL/GenBank/DDBJ databases">
        <title>full genome analysis of Phenantherene degrader P3.</title>
        <authorList>
            <person name="Akbar A."/>
            <person name="Rahmeh R."/>
            <person name="Kishk M."/>
        </authorList>
    </citation>
    <scope>NUCLEOTIDE SEQUENCE</scope>
    <source>
        <strain evidence="7">P3</strain>
    </source>
</reference>
<protein>
    <submittedName>
        <fullName evidence="7">DUF4149 domain-containing protein</fullName>
    </submittedName>
</protein>
<dbReference type="InterPro" id="IPR025423">
    <property type="entry name" value="TMEM205-like"/>
</dbReference>
<feature type="domain" description="TMEM205-like" evidence="6">
    <location>
        <begin position="11"/>
        <end position="99"/>
    </location>
</feature>
<keyword evidence="2 5" id="KW-0812">Transmembrane</keyword>
<dbReference type="Proteomes" id="UP001175604">
    <property type="component" value="Unassembled WGS sequence"/>
</dbReference>
<evidence type="ECO:0000256" key="2">
    <source>
        <dbReference type="ARBA" id="ARBA00022692"/>
    </source>
</evidence>
<evidence type="ECO:0000313" key="8">
    <source>
        <dbReference type="Proteomes" id="UP001175604"/>
    </source>
</evidence>
<dbReference type="Pfam" id="PF13664">
    <property type="entry name" value="DUF4149"/>
    <property type="match status" value="1"/>
</dbReference>
<feature type="transmembrane region" description="Helical" evidence="5">
    <location>
        <begin position="50"/>
        <end position="69"/>
    </location>
</feature>
<comment type="caution">
    <text evidence="7">The sequence shown here is derived from an EMBL/GenBank/DDBJ whole genome shotgun (WGS) entry which is preliminary data.</text>
</comment>
<sequence length="145" mass="14915">MPNLARILVRLIAALWCGALWCIGALVAPTSFSMLDAAVAAEVVARMFQVLAMGGLGGAVIMLILDRLAHGQALQGPGRRTVLLMAVGTGIGYFGLNTLMDHGRALAAAGQAVPAWADPGLLHSVSGGIYFLVALAALRLVAVAR</sequence>
<evidence type="ECO:0000256" key="3">
    <source>
        <dbReference type="ARBA" id="ARBA00022989"/>
    </source>
</evidence>
<accession>A0ABT7W8S6</accession>
<evidence type="ECO:0000313" key="7">
    <source>
        <dbReference type="EMBL" id="MDM9561600.1"/>
    </source>
</evidence>
<comment type="subcellular location">
    <subcellularLocation>
        <location evidence="1">Membrane</location>
    </subcellularLocation>
</comment>
<evidence type="ECO:0000256" key="1">
    <source>
        <dbReference type="ARBA" id="ARBA00004370"/>
    </source>
</evidence>